<dbReference type="AlphaFoldDB" id="A0A419WQS9"/>
<protein>
    <submittedName>
        <fullName evidence="9">Protein-disulfide isomerase</fullName>
    </submittedName>
</protein>
<evidence type="ECO:0000313" key="9">
    <source>
        <dbReference type="EMBL" id="RKD97768.1"/>
    </source>
</evidence>
<feature type="domain" description="Thioredoxin-like fold" evidence="8">
    <location>
        <begin position="51"/>
        <end position="210"/>
    </location>
</feature>
<dbReference type="Pfam" id="PF13462">
    <property type="entry name" value="Thioredoxin_4"/>
    <property type="match status" value="1"/>
</dbReference>
<name>A0A419WQS9_9EURY</name>
<dbReference type="InterPro" id="IPR036249">
    <property type="entry name" value="Thioredoxin-like_sf"/>
</dbReference>
<comment type="similarity">
    <text evidence="1">Belongs to the thioredoxin family. DsbA subfamily.</text>
</comment>
<evidence type="ECO:0000259" key="8">
    <source>
        <dbReference type="Pfam" id="PF13462"/>
    </source>
</evidence>
<keyword evidence="4" id="KW-0813">Transport</keyword>
<comment type="caution">
    <text evidence="9">The sequence shown here is derived from an EMBL/GenBank/DDBJ whole genome shotgun (WGS) entry which is preliminary data.</text>
</comment>
<proteinExistence type="inferred from homology"/>
<dbReference type="CDD" id="cd02972">
    <property type="entry name" value="DsbA_family"/>
    <property type="match status" value="1"/>
</dbReference>
<evidence type="ECO:0000256" key="3">
    <source>
        <dbReference type="ARBA" id="ARBA00022729"/>
    </source>
</evidence>
<dbReference type="OrthoDB" id="15256at2157"/>
<dbReference type="PANTHER" id="PTHR13887">
    <property type="entry name" value="GLUTATHIONE S-TRANSFERASE KAPPA"/>
    <property type="match status" value="1"/>
</dbReference>
<sequence length="214" mass="22894">MHRRSFLAATAGTAAVGLAGCTSFLEASIPSELEDVDADRQLPVPTLGDGDVPVTVYEDLGCPHCQEFQADVFPTLESDYIEPGEIEYRHRDFVVMASESSAARANAARAVQAATQTDDDPNGRFFEYKRTVMRDDIGSADELAAAAEDVGVDPSTVTEALEDDTYYPTLVADWEHGEAEGVEATPTVFVDGEPVDDSQDGESVVAAIEDALGR</sequence>
<dbReference type="Proteomes" id="UP000283805">
    <property type="component" value="Unassembled WGS sequence"/>
</dbReference>
<dbReference type="EMBL" id="RAPO01000001">
    <property type="protein sequence ID" value="RKD97768.1"/>
    <property type="molecule type" value="Genomic_DNA"/>
</dbReference>
<evidence type="ECO:0000256" key="1">
    <source>
        <dbReference type="ARBA" id="ARBA00005791"/>
    </source>
</evidence>
<keyword evidence="3" id="KW-0732">Signal</keyword>
<keyword evidence="4" id="KW-0249">Electron transport</keyword>
<dbReference type="GO" id="GO:0016853">
    <property type="term" value="F:isomerase activity"/>
    <property type="evidence" value="ECO:0007669"/>
    <property type="project" value="UniProtKB-KW"/>
</dbReference>
<dbReference type="InterPro" id="IPR012336">
    <property type="entry name" value="Thioredoxin-like_fold"/>
</dbReference>
<comment type="similarity">
    <text evidence="2">Belongs to the glutaredoxin family.</text>
</comment>
<dbReference type="SUPFAM" id="SSF52833">
    <property type="entry name" value="Thioredoxin-like"/>
    <property type="match status" value="1"/>
</dbReference>
<evidence type="ECO:0000313" key="10">
    <source>
        <dbReference type="Proteomes" id="UP000283805"/>
    </source>
</evidence>
<dbReference type="RefSeq" id="WP_120243266.1">
    <property type="nucleotide sequence ID" value="NZ_RAPO01000001.1"/>
</dbReference>
<keyword evidence="7" id="KW-0676">Redox-active center</keyword>
<dbReference type="PROSITE" id="PS51257">
    <property type="entry name" value="PROKAR_LIPOPROTEIN"/>
    <property type="match status" value="1"/>
</dbReference>
<organism evidence="9 10">
    <name type="scientific">Halopiger aswanensis</name>
    <dbReference type="NCBI Taxonomy" id="148449"/>
    <lineage>
        <taxon>Archaea</taxon>
        <taxon>Methanobacteriati</taxon>
        <taxon>Methanobacteriota</taxon>
        <taxon>Stenosarchaea group</taxon>
        <taxon>Halobacteria</taxon>
        <taxon>Halobacteriales</taxon>
        <taxon>Natrialbaceae</taxon>
        <taxon>Halopiger</taxon>
    </lineage>
</organism>
<dbReference type="PANTHER" id="PTHR13887:SF14">
    <property type="entry name" value="DISULFIDE BOND FORMATION PROTEIN D"/>
    <property type="match status" value="1"/>
</dbReference>
<keyword evidence="10" id="KW-1185">Reference proteome</keyword>
<accession>A0A419WQS9</accession>
<evidence type="ECO:0000256" key="5">
    <source>
        <dbReference type="ARBA" id="ARBA00023002"/>
    </source>
</evidence>
<keyword evidence="6" id="KW-1015">Disulfide bond</keyword>
<gene>
    <name evidence="9" type="ORF">ATJ93_0760</name>
</gene>
<dbReference type="Gene3D" id="3.40.30.10">
    <property type="entry name" value="Glutaredoxin"/>
    <property type="match status" value="1"/>
</dbReference>
<keyword evidence="9" id="KW-0413">Isomerase</keyword>
<dbReference type="GO" id="GO:0016491">
    <property type="term" value="F:oxidoreductase activity"/>
    <property type="evidence" value="ECO:0007669"/>
    <property type="project" value="UniProtKB-KW"/>
</dbReference>
<reference evidence="9 10" key="1">
    <citation type="submission" date="2018-09" db="EMBL/GenBank/DDBJ databases">
        <title>Genomic Encyclopedia of Archaeal and Bacterial Type Strains, Phase II (KMG-II): from individual species to whole genera.</title>
        <authorList>
            <person name="Goeker M."/>
        </authorList>
    </citation>
    <scope>NUCLEOTIDE SEQUENCE [LARGE SCALE GENOMIC DNA]</scope>
    <source>
        <strain evidence="9 10">DSM 13151</strain>
    </source>
</reference>
<keyword evidence="5" id="KW-0560">Oxidoreductase</keyword>
<evidence type="ECO:0000256" key="4">
    <source>
        <dbReference type="ARBA" id="ARBA00022982"/>
    </source>
</evidence>
<evidence type="ECO:0000256" key="7">
    <source>
        <dbReference type="ARBA" id="ARBA00023284"/>
    </source>
</evidence>
<evidence type="ECO:0000256" key="2">
    <source>
        <dbReference type="ARBA" id="ARBA00007787"/>
    </source>
</evidence>
<evidence type="ECO:0000256" key="6">
    <source>
        <dbReference type="ARBA" id="ARBA00023157"/>
    </source>
</evidence>